<dbReference type="AlphaFoldDB" id="Q1K0J2"/>
<feature type="chain" id="PRO_5004192344" description="Lipoprotein" evidence="1">
    <location>
        <begin position="22"/>
        <end position="158"/>
    </location>
</feature>
<proteinExistence type="predicted"/>
<protein>
    <recommendedName>
        <fullName evidence="4">Lipoprotein</fullName>
    </recommendedName>
</protein>
<accession>Q1K0J2</accession>
<dbReference type="EMBL" id="AAEW02000007">
    <property type="protein sequence ID" value="EAT15949.1"/>
    <property type="molecule type" value="Genomic_DNA"/>
</dbReference>
<evidence type="ECO:0000256" key="1">
    <source>
        <dbReference type="SAM" id="SignalP"/>
    </source>
</evidence>
<gene>
    <name evidence="2" type="ORF">Dace_2249</name>
</gene>
<keyword evidence="3" id="KW-1185">Reference proteome</keyword>
<comment type="caution">
    <text evidence="2">The sequence shown here is derived from an EMBL/GenBank/DDBJ whole genome shotgun (WGS) entry which is preliminary data.</text>
</comment>
<evidence type="ECO:0000313" key="2">
    <source>
        <dbReference type="EMBL" id="EAT15949.1"/>
    </source>
</evidence>
<name>Q1K0J2_DESA6</name>
<evidence type="ECO:0000313" key="3">
    <source>
        <dbReference type="Proteomes" id="UP000005695"/>
    </source>
</evidence>
<reference evidence="2" key="1">
    <citation type="submission" date="2006-05" db="EMBL/GenBank/DDBJ databases">
        <title>Annotation of the draft genome assembly of Desulfuromonas acetoxidans DSM 684.</title>
        <authorList>
            <consortium name="US DOE Joint Genome Institute (JGI-ORNL)"/>
            <person name="Larimer F."/>
            <person name="Land M."/>
            <person name="Hauser L."/>
        </authorList>
    </citation>
    <scope>NUCLEOTIDE SEQUENCE [LARGE SCALE GENOMIC DNA]</scope>
    <source>
        <strain evidence="2">DSM 684</strain>
    </source>
</reference>
<evidence type="ECO:0008006" key="4">
    <source>
        <dbReference type="Google" id="ProtNLM"/>
    </source>
</evidence>
<reference evidence="2" key="2">
    <citation type="submission" date="2006-05" db="EMBL/GenBank/DDBJ databases">
        <title>Sequencing of the draft genome and assembly of Desulfuromonas acetoxidans DSM 684.</title>
        <authorList>
            <consortium name="US DOE Joint Genome Institute (JGI-PGF)"/>
            <person name="Copeland A."/>
            <person name="Lucas S."/>
            <person name="Lapidus A."/>
            <person name="Barry K."/>
            <person name="Detter J.C."/>
            <person name="Glavina del Rio T."/>
            <person name="Hammon N."/>
            <person name="Israni S."/>
            <person name="Dalin E."/>
            <person name="Tice H."/>
            <person name="Bruce D."/>
            <person name="Pitluck S."/>
            <person name="Richardson P."/>
        </authorList>
    </citation>
    <scope>NUCLEOTIDE SEQUENCE [LARGE SCALE GENOMIC DNA]</scope>
    <source>
        <strain evidence="2">DSM 684</strain>
    </source>
</reference>
<feature type="signal peptide" evidence="1">
    <location>
        <begin position="1"/>
        <end position="21"/>
    </location>
</feature>
<dbReference type="Proteomes" id="UP000005695">
    <property type="component" value="Unassembled WGS sequence"/>
</dbReference>
<sequence>MMTKCLLTLGVLWALCSPCWAVPPWEAIVQLQSGVATNELIFGQWPMADPSLENSAAVPALLKGALQSCFMRKEHSLWRDIRALAVSSPVEWTVNIEHEKSLNQPLILRWKLDHVPGQVTLKLVTPQTSVPIIVAAGTSQRFELKKNMTFKIIAEIKE</sequence>
<organism evidence="2 3">
    <name type="scientific">Desulfuromonas acetoxidans (strain DSM 684 / 11070)</name>
    <dbReference type="NCBI Taxonomy" id="281689"/>
    <lineage>
        <taxon>Bacteria</taxon>
        <taxon>Pseudomonadati</taxon>
        <taxon>Thermodesulfobacteriota</taxon>
        <taxon>Desulfuromonadia</taxon>
        <taxon>Desulfuromonadales</taxon>
        <taxon>Desulfuromonadaceae</taxon>
        <taxon>Desulfuromonas</taxon>
    </lineage>
</organism>
<keyword evidence="1" id="KW-0732">Signal</keyword>